<sequence length="180" mass="20988">MEQFNYADFIEKLRGLIPEFSLENIINDIEKAVESKGIEVMYSEMKNIATDNKVSGYVHVVNGLPEIVVNGYEPEYRRRFTIAHELGHIFLHWGWLPGEKIEEDLVEITYRKEIYTSSQQERETQANKFAIEFLAPQKEVMKLLDNLSDYSNELKILLVSSFFRISKEATKHLLKDLDAI</sequence>
<feature type="domain" description="IrrE N-terminal-like" evidence="1">
    <location>
        <begin position="34"/>
        <end position="174"/>
    </location>
</feature>
<dbReference type="PANTHER" id="PTHR43236:SF2">
    <property type="entry name" value="BLL0069 PROTEIN"/>
    <property type="match status" value="1"/>
</dbReference>
<evidence type="ECO:0000313" key="2">
    <source>
        <dbReference type="EMBL" id="NYS47279.1"/>
    </source>
</evidence>
<dbReference type="EMBL" id="JACBYF010000004">
    <property type="protein sequence ID" value="NYS47279.1"/>
    <property type="molecule type" value="Genomic_DNA"/>
</dbReference>
<reference evidence="2 3" key="1">
    <citation type="submission" date="2020-07" db="EMBL/GenBank/DDBJ databases">
        <title>MOT database genomes.</title>
        <authorList>
            <person name="Joseph S."/>
            <person name="Aduse-Opoku J."/>
            <person name="Hashim A."/>
            <person name="Wade W."/>
            <person name="Curtis M."/>
        </authorList>
    </citation>
    <scope>NUCLEOTIDE SEQUENCE [LARGE SCALE GENOMIC DNA]</scope>
    <source>
        <strain evidence="2 3">CIP 106318</strain>
    </source>
</reference>
<dbReference type="InterPro" id="IPR052345">
    <property type="entry name" value="Rad_response_metalloprotease"/>
</dbReference>
<protein>
    <submittedName>
        <fullName evidence="2">ImmA/IrrE family metallo-endopeptidase</fullName>
    </submittedName>
</protein>
<dbReference type="RefSeq" id="WP_179940959.1">
    <property type="nucleotide sequence ID" value="NZ_JACBYF010000004.1"/>
</dbReference>
<organism evidence="2 3">
    <name type="scientific">Gemelliphila palaticanis</name>
    <dbReference type="NCBI Taxonomy" id="81950"/>
    <lineage>
        <taxon>Bacteria</taxon>
        <taxon>Bacillati</taxon>
        <taxon>Bacillota</taxon>
        <taxon>Bacilli</taxon>
        <taxon>Bacillales</taxon>
        <taxon>Gemellaceae</taxon>
        <taxon>Gemelliphila</taxon>
    </lineage>
</organism>
<keyword evidence="3" id="KW-1185">Reference proteome</keyword>
<gene>
    <name evidence="2" type="ORF">HZY85_03595</name>
</gene>
<dbReference type="Pfam" id="PF06114">
    <property type="entry name" value="Peptidase_M78"/>
    <property type="match status" value="1"/>
</dbReference>
<evidence type="ECO:0000259" key="1">
    <source>
        <dbReference type="Pfam" id="PF06114"/>
    </source>
</evidence>
<dbReference type="Proteomes" id="UP000531840">
    <property type="component" value="Unassembled WGS sequence"/>
</dbReference>
<name>A0ABX2T1H3_9BACL</name>
<dbReference type="Gene3D" id="1.10.10.2910">
    <property type="match status" value="1"/>
</dbReference>
<proteinExistence type="predicted"/>
<comment type="caution">
    <text evidence="2">The sequence shown here is derived from an EMBL/GenBank/DDBJ whole genome shotgun (WGS) entry which is preliminary data.</text>
</comment>
<dbReference type="PANTHER" id="PTHR43236">
    <property type="entry name" value="ANTITOXIN HIGA1"/>
    <property type="match status" value="1"/>
</dbReference>
<dbReference type="InterPro" id="IPR010359">
    <property type="entry name" value="IrrE_HExxH"/>
</dbReference>
<accession>A0ABX2T1H3</accession>
<evidence type="ECO:0000313" key="3">
    <source>
        <dbReference type="Proteomes" id="UP000531840"/>
    </source>
</evidence>